<evidence type="ECO:0000313" key="10">
    <source>
        <dbReference type="Proteomes" id="UP001623600"/>
    </source>
</evidence>
<evidence type="ECO:0000256" key="4">
    <source>
        <dbReference type="ARBA" id="ARBA00023116"/>
    </source>
</evidence>
<dbReference type="InterPro" id="IPR039718">
    <property type="entry name" value="Rrm1"/>
</dbReference>
<dbReference type="SUPFAM" id="SSF51998">
    <property type="entry name" value="PFL-like glycyl radical enzymes"/>
    <property type="match status" value="1"/>
</dbReference>
<dbReference type="InterPro" id="IPR008926">
    <property type="entry name" value="RNR_R1-su_N"/>
</dbReference>
<organism evidence="9 10">
    <name type="scientific">Candidatus Clostridium helianthi</name>
    <dbReference type="NCBI Taxonomy" id="3381660"/>
    <lineage>
        <taxon>Bacteria</taxon>
        <taxon>Bacillati</taxon>
        <taxon>Bacillota</taxon>
        <taxon>Clostridia</taxon>
        <taxon>Eubacteriales</taxon>
        <taxon>Clostridiaceae</taxon>
        <taxon>Clostridium</taxon>
    </lineage>
</organism>
<feature type="domain" description="Ribonucleotide reductase large subunit C-terminal" evidence="8">
    <location>
        <begin position="215"/>
        <end position="728"/>
    </location>
</feature>
<name>A0ABW8S208_9CLOT</name>
<evidence type="ECO:0000256" key="2">
    <source>
        <dbReference type="ARBA" id="ARBA00012274"/>
    </source>
</evidence>
<evidence type="ECO:0000259" key="8">
    <source>
        <dbReference type="Pfam" id="PF02867"/>
    </source>
</evidence>
<keyword evidence="3 6" id="KW-0560">Oxidoreductase</keyword>
<keyword evidence="4 6" id="KW-0215">Deoxyribonucleotide synthesis</keyword>
<comment type="function">
    <text evidence="6">Provides the precursors necessary for DNA synthesis. Catalyzes the biosynthesis of deoxyribonucleotides from the corresponding ribonucleotides.</text>
</comment>
<evidence type="ECO:0000313" key="9">
    <source>
        <dbReference type="EMBL" id="MFL0164821.1"/>
    </source>
</evidence>
<dbReference type="CDD" id="cd01679">
    <property type="entry name" value="RNR_I"/>
    <property type="match status" value="1"/>
</dbReference>
<gene>
    <name evidence="9" type="ORF">ACJDTP_07005</name>
</gene>
<reference evidence="9 10" key="1">
    <citation type="submission" date="2024-11" db="EMBL/GenBank/DDBJ databases">
        <authorList>
            <person name="Heng Y.C."/>
            <person name="Lim A.C.H."/>
            <person name="Lee J.K.Y."/>
            <person name="Kittelmann S."/>
        </authorList>
    </citation>
    <scope>NUCLEOTIDE SEQUENCE [LARGE SCALE GENOMIC DNA]</scope>
    <source>
        <strain evidence="9 10">WILCCON 0112</strain>
    </source>
</reference>
<dbReference type="InterPro" id="IPR013509">
    <property type="entry name" value="RNR_lsu_N"/>
</dbReference>
<dbReference type="NCBIfam" id="NF005483">
    <property type="entry name" value="PRK07088.1"/>
    <property type="match status" value="1"/>
</dbReference>
<evidence type="ECO:0000256" key="6">
    <source>
        <dbReference type="RuleBase" id="RU003410"/>
    </source>
</evidence>
<evidence type="ECO:0000256" key="3">
    <source>
        <dbReference type="ARBA" id="ARBA00023002"/>
    </source>
</evidence>
<dbReference type="Gene3D" id="3.20.70.20">
    <property type="match status" value="1"/>
</dbReference>
<dbReference type="PRINTS" id="PR01183">
    <property type="entry name" value="RIBORDTASEM1"/>
</dbReference>
<sequence>MSLLSELCKDAINAIKDNEGLYTEDKLLDALNPIIRKDMNKREIRNSLIQVALELTTDMEPNWQYVAARAYTYELYDRVRSSRNLEEDKNLYQNYYEFIESLTERGLYGEYILKNYSRDDILELEKDIKPERDFLFNYSGINLLASRYLVQDYNRSPIELPQQMFMGIAMHLAIPEKEENRVYWAKRFYDVLSSLKATMATPTISNARKPFYQLSSCFIDSVEDSLEGIYKSLDNFAKVSKFGGGMGIYMGKIRALGSPIRGFKGASGGVIPWVKLFNDTAIAVDQLGVRNGSVAIWLDAWHKDIPEFLQIRTNNGDDRKKAHDVFPGICYPDLFWRLAENDIDANWYMMCPHEIKTIKGYALEDFYGEQWEKKYYECVSDERIEKRVMSVKDLVRLIIKSAVETGAPFAFYRDMTNKMNPNKHKGMIYSSNLCTEIMQNMSPMKIQKSQIISDKDEYAVVEKIIPGDFVVCNLSSVVLGNIDVCNDEEVEYVVETQIRAMDNVIDLNYYSVPFAEITNKKYRAIGLGTSGYHHMLVNNKIHWTEEEHKSFVDKVYEKINYYAIKASMNISKEKGCYELFKGSDWDTGEYFKLRNYNSSKWNELKELVHEFGTRNGYLIAVAPNGSTATIAGTTEGIDPIMARFYLEEKKGSIIPKTAPNLSEDNYWYYNSAYNIEQMWCVKMNGIRQRHIDQGQSFNLYITSSYTMRQIMNLYIEACKCGVKSIYYVRSKSLEVTECETCSA</sequence>
<dbReference type="InterPro" id="IPR013346">
    <property type="entry name" value="NrdE_NrdA_C"/>
</dbReference>
<evidence type="ECO:0000256" key="5">
    <source>
        <dbReference type="ARBA" id="ARBA00047754"/>
    </source>
</evidence>
<comment type="similarity">
    <text evidence="1 6">Belongs to the ribonucleoside diphosphate reductase large chain family.</text>
</comment>
<dbReference type="Pfam" id="PF00317">
    <property type="entry name" value="Ribonuc_red_lgN"/>
    <property type="match status" value="1"/>
</dbReference>
<dbReference type="PANTHER" id="PTHR11573">
    <property type="entry name" value="RIBONUCLEOSIDE-DIPHOSPHATE REDUCTASE LARGE CHAIN"/>
    <property type="match status" value="1"/>
</dbReference>
<proteinExistence type="inferred from homology"/>
<evidence type="ECO:0000259" key="7">
    <source>
        <dbReference type="Pfam" id="PF00317"/>
    </source>
</evidence>
<dbReference type="EMBL" id="JBJIAB010000006">
    <property type="protein sequence ID" value="MFL0164821.1"/>
    <property type="molecule type" value="Genomic_DNA"/>
</dbReference>
<keyword evidence="10" id="KW-1185">Reference proteome</keyword>
<evidence type="ECO:0000256" key="1">
    <source>
        <dbReference type="ARBA" id="ARBA00010406"/>
    </source>
</evidence>
<dbReference type="Proteomes" id="UP001623600">
    <property type="component" value="Unassembled WGS sequence"/>
</dbReference>
<dbReference type="PANTHER" id="PTHR11573:SF6">
    <property type="entry name" value="RIBONUCLEOSIDE-DIPHOSPHATE REDUCTASE LARGE SUBUNIT"/>
    <property type="match status" value="1"/>
</dbReference>
<protein>
    <recommendedName>
        <fullName evidence="2 6">Ribonucleoside-diphosphate reductase</fullName>
        <ecNumber evidence="2 6">1.17.4.1</ecNumber>
    </recommendedName>
</protein>
<dbReference type="SUPFAM" id="SSF48168">
    <property type="entry name" value="R1 subunit of ribonucleotide reductase, N-terminal domain"/>
    <property type="match status" value="1"/>
</dbReference>
<dbReference type="Pfam" id="PF02867">
    <property type="entry name" value="Ribonuc_red_lgC"/>
    <property type="match status" value="1"/>
</dbReference>
<feature type="domain" description="Ribonucleotide reductase large subunit N-terminal" evidence="7">
    <location>
        <begin position="135"/>
        <end position="210"/>
    </location>
</feature>
<comment type="catalytic activity">
    <reaction evidence="5 6">
        <text>a 2'-deoxyribonucleoside 5'-diphosphate + [thioredoxin]-disulfide + H2O = a ribonucleoside 5'-diphosphate + [thioredoxin]-dithiol</text>
        <dbReference type="Rhea" id="RHEA:23252"/>
        <dbReference type="Rhea" id="RHEA-COMP:10698"/>
        <dbReference type="Rhea" id="RHEA-COMP:10700"/>
        <dbReference type="ChEBI" id="CHEBI:15377"/>
        <dbReference type="ChEBI" id="CHEBI:29950"/>
        <dbReference type="ChEBI" id="CHEBI:50058"/>
        <dbReference type="ChEBI" id="CHEBI:57930"/>
        <dbReference type="ChEBI" id="CHEBI:73316"/>
        <dbReference type="EC" id="1.17.4.1"/>
    </reaction>
</comment>
<dbReference type="InterPro" id="IPR000788">
    <property type="entry name" value="RNR_lg_C"/>
</dbReference>
<dbReference type="NCBIfam" id="TIGR02506">
    <property type="entry name" value="NrdE_NrdA"/>
    <property type="match status" value="1"/>
</dbReference>
<accession>A0ABW8S208</accession>
<dbReference type="EC" id="1.17.4.1" evidence="2 6"/>
<dbReference type="RefSeq" id="WP_406760846.1">
    <property type="nucleotide sequence ID" value="NZ_JBJIAB010000006.1"/>
</dbReference>
<comment type="caution">
    <text evidence="9">The sequence shown here is derived from an EMBL/GenBank/DDBJ whole genome shotgun (WGS) entry which is preliminary data.</text>
</comment>